<sequence>MIRSKDLRELRERGRGAFNLKKLEFTGTILVILTARDRNFDEFKSGGLHEKHAVATWNLGTISANSSSVVAAIT</sequence>
<dbReference type="AlphaFoldDB" id="A0A2J7QMA5"/>
<protein>
    <submittedName>
        <fullName evidence="1">Uncharacterized protein</fullName>
    </submittedName>
</protein>
<evidence type="ECO:0000313" key="2">
    <source>
        <dbReference type="Proteomes" id="UP000235965"/>
    </source>
</evidence>
<proteinExistence type="predicted"/>
<evidence type="ECO:0000313" key="1">
    <source>
        <dbReference type="EMBL" id="PNF29739.1"/>
    </source>
</evidence>
<gene>
    <name evidence="1" type="ORF">B7P43_G11203</name>
</gene>
<dbReference type="InParanoid" id="A0A2J7QMA5"/>
<keyword evidence="2" id="KW-1185">Reference proteome</keyword>
<dbReference type="Proteomes" id="UP000235965">
    <property type="component" value="Unassembled WGS sequence"/>
</dbReference>
<name>A0A2J7QMA5_9NEOP</name>
<comment type="caution">
    <text evidence="1">The sequence shown here is derived from an EMBL/GenBank/DDBJ whole genome shotgun (WGS) entry which is preliminary data.</text>
</comment>
<reference evidence="1 2" key="1">
    <citation type="submission" date="2017-12" db="EMBL/GenBank/DDBJ databases">
        <title>Hemimetabolous genomes reveal molecular basis of termite eusociality.</title>
        <authorList>
            <person name="Harrison M.C."/>
            <person name="Jongepier E."/>
            <person name="Robertson H.M."/>
            <person name="Arning N."/>
            <person name="Bitard-Feildel T."/>
            <person name="Chao H."/>
            <person name="Childers C.P."/>
            <person name="Dinh H."/>
            <person name="Doddapaneni H."/>
            <person name="Dugan S."/>
            <person name="Gowin J."/>
            <person name="Greiner C."/>
            <person name="Han Y."/>
            <person name="Hu H."/>
            <person name="Hughes D.S.T."/>
            <person name="Huylmans A.-K."/>
            <person name="Kemena C."/>
            <person name="Kremer L.P.M."/>
            <person name="Lee S.L."/>
            <person name="Lopez-Ezquerra A."/>
            <person name="Mallet L."/>
            <person name="Monroy-Kuhn J.M."/>
            <person name="Moser A."/>
            <person name="Murali S.C."/>
            <person name="Muzny D.M."/>
            <person name="Otani S."/>
            <person name="Piulachs M.-D."/>
            <person name="Poelchau M."/>
            <person name="Qu J."/>
            <person name="Schaub F."/>
            <person name="Wada-Katsumata A."/>
            <person name="Worley K.C."/>
            <person name="Xie Q."/>
            <person name="Ylla G."/>
            <person name="Poulsen M."/>
            <person name="Gibbs R.A."/>
            <person name="Schal C."/>
            <person name="Richards S."/>
            <person name="Belles X."/>
            <person name="Korb J."/>
            <person name="Bornberg-Bauer E."/>
        </authorList>
    </citation>
    <scope>NUCLEOTIDE SEQUENCE [LARGE SCALE GENOMIC DNA]</scope>
    <source>
        <tissue evidence="1">Whole body</tissue>
    </source>
</reference>
<dbReference type="EMBL" id="NEVH01013211">
    <property type="protein sequence ID" value="PNF29739.1"/>
    <property type="molecule type" value="Genomic_DNA"/>
</dbReference>
<accession>A0A2J7QMA5</accession>
<organism evidence="1 2">
    <name type="scientific">Cryptotermes secundus</name>
    <dbReference type="NCBI Taxonomy" id="105785"/>
    <lineage>
        <taxon>Eukaryota</taxon>
        <taxon>Metazoa</taxon>
        <taxon>Ecdysozoa</taxon>
        <taxon>Arthropoda</taxon>
        <taxon>Hexapoda</taxon>
        <taxon>Insecta</taxon>
        <taxon>Pterygota</taxon>
        <taxon>Neoptera</taxon>
        <taxon>Polyneoptera</taxon>
        <taxon>Dictyoptera</taxon>
        <taxon>Blattodea</taxon>
        <taxon>Blattoidea</taxon>
        <taxon>Termitoidae</taxon>
        <taxon>Kalotermitidae</taxon>
        <taxon>Cryptotermitinae</taxon>
        <taxon>Cryptotermes</taxon>
    </lineage>
</organism>